<evidence type="ECO:0000256" key="1">
    <source>
        <dbReference type="SAM" id="Coils"/>
    </source>
</evidence>
<evidence type="ECO:0000313" key="4">
    <source>
        <dbReference type="Proteomes" id="UP001207930"/>
    </source>
</evidence>
<comment type="caution">
    <text evidence="3">The sequence shown here is derived from an EMBL/GenBank/DDBJ whole genome shotgun (WGS) entry which is preliminary data.</text>
</comment>
<evidence type="ECO:0000256" key="2">
    <source>
        <dbReference type="SAM" id="MobiDB-lite"/>
    </source>
</evidence>
<dbReference type="Proteomes" id="UP001207930">
    <property type="component" value="Unassembled WGS sequence"/>
</dbReference>
<evidence type="ECO:0000313" key="3">
    <source>
        <dbReference type="EMBL" id="MCW1886421.1"/>
    </source>
</evidence>
<accession>A0ABT3FS57</accession>
<protein>
    <submittedName>
        <fullName evidence="3">Uncharacterized protein</fullName>
    </submittedName>
</protein>
<name>A0ABT3FS57_9BACT</name>
<dbReference type="RefSeq" id="WP_264502378.1">
    <property type="nucleotide sequence ID" value="NZ_JAPDDS010000010.1"/>
</dbReference>
<sequence>MDSQARVGSIEALEGFRAALIRYTERARRALDDVSGEVKRTRGWLEVEQRQKWEQEFRRRTRLLEQAEQELYSARISSLQNDKSAQQMAVSKARRALAEAEEKLAVLKRWRQAYDARIEVLAKQLESLHETLSRQMPKGVVSLTNSIRLLQDYAEVHAPRPVTGAGESSSPTPETPDPS</sequence>
<keyword evidence="1" id="KW-0175">Coiled coil</keyword>
<feature type="region of interest" description="Disordered" evidence="2">
    <location>
        <begin position="158"/>
        <end position="179"/>
    </location>
</feature>
<reference evidence="3 4" key="1">
    <citation type="submission" date="2022-10" db="EMBL/GenBank/DDBJ databases">
        <title>Luteolibacter flavescens strain MCCC 1K03193, whole genome shotgun sequencing project.</title>
        <authorList>
            <person name="Zhao G."/>
            <person name="Shen L."/>
        </authorList>
    </citation>
    <scope>NUCLEOTIDE SEQUENCE [LARGE SCALE GENOMIC DNA]</scope>
    <source>
        <strain evidence="3 4">MCCC 1K03193</strain>
    </source>
</reference>
<feature type="coiled-coil region" evidence="1">
    <location>
        <begin position="50"/>
        <end position="131"/>
    </location>
</feature>
<proteinExistence type="predicted"/>
<dbReference type="EMBL" id="JAPDDS010000010">
    <property type="protein sequence ID" value="MCW1886421.1"/>
    <property type="molecule type" value="Genomic_DNA"/>
</dbReference>
<gene>
    <name evidence="3" type="ORF">OKA04_16910</name>
</gene>
<organism evidence="3 4">
    <name type="scientific">Luteolibacter flavescens</name>
    <dbReference type="NCBI Taxonomy" id="1859460"/>
    <lineage>
        <taxon>Bacteria</taxon>
        <taxon>Pseudomonadati</taxon>
        <taxon>Verrucomicrobiota</taxon>
        <taxon>Verrucomicrobiia</taxon>
        <taxon>Verrucomicrobiales</taxon>
        <taxon>Verrucomicrobiaceae</taxon>
        <taxon>Luteolibacter</taxon>
    </lineage>
</organism>
<keyword evidence="4" id="KW-1185">Reference proteome</keyword>